<dbReference type="RefSeq" id="XP_041231731.1">
    <property type="nucleotide sequence ID" value="XM_041373560.1"/>
</dbReference>
<dbReference type="EMBL" id="JABBWK010000005">
    <property type="protein sequence ID" value="KAG1906156.1"/>
    <property type="molecule type" value="Genomic_DNA"/>
</dbReference>
<protein>
    <recommendedName>
        <fullName evidence="1">Retrovirus-related Pol polyprotein from transposon TNT 1-94-like beta-barrel domain-containing protein</fullName>
    </recommendedName>
</protein>
<keyword evidence="3" id="KW-1185">Reference proteome</keyword>
<accession>A0AAD4EHG7</accession>
<evidence type="ECO:0000313" key="3">
    <source>
        <dbReference type="Proteomes" id="UP001195769"/>
    </source>
</evidence>
<dbReference type="GeneID" id="64667858"/>
<feature type="domain" description="Retrovirus-related Pol polyprotein from transposon TNT 1-94-like beta-barrel" evidence="1">
    <location>
        <begin position="1"/>
        <end position="79"/>
    </location>
</feature>
<sequence length="79" mass="8549">WLADSGTTSHITKIRSALMDYVPLKSHRVSGIANESLKAGGCGTVKLVSIINKQRVTCKLKNVLHVPRASNNLVSITHL</sequence>
<evidence type="ECO:0000313" key="2">
    <source>
        <dbReference type="EMBL" id="KAG1906156.1"/>
    </source>
</evidence>
<name>A0AAD4EHG7_9AGAM</name>
<evidence type="ECO:0000259" key="1">
    <source>
        <dbReference type="Pfam" id="PF22936"/>
    </source>
</evidence>
<dbReference type="AlphaFoldDB" id="A0AAD4EHG7"/>
<comment type="caution">
    <text evidence="2">The sequence shown here is derived from an EMBL/GenBank/DDBJ whole genome shotgun (WGS) entry which is preliminary data.</text>
</comment>
<dbReference type="Proteomes" id="UP001195769">
    <property type="component" value="Unassembled WGS sequence"/>
</dbReference>
<dbReference type="Pfam" id="PF22936">
    <property type="entry name" value="Pol_BBD"/>
    <property type="match status" value="1"/>
</dbReference>
<organism evidence="2 3">
    <name type="scientific">Suillus fuscotomentosus</name>
    <dbReference type="NCBI Taxonomy" id="1912939"/>
    <lineage>
        <taxon>Eukaryota</taxon>
        <taxon>Fungi</taxon>
        <taxon>Dikarya</taxon>
        <taxon>Basidiomycota</taxon>
        <taxon>Agaricomycotina</taxon>
        <taxon>Agaricomycetes</taxon>
        <taxon>Agaricomycetidae</taxon>
        <taxon>Boletales</taxon>
        <taxon>Suillineae</taxon>
        <taxon>Suillaceae</taxon>
        <taxon>Suillus</taxon>
    </lineage>
</organism>
<reference evidence="2" key="1">
    <citation type="journal article" date="2020" name="New Phytol.">
        <title>Comparative genomics reveals dynamic genome evolution in host specialist ectomycorrhizal fungi.</title>
        <authorList>
            <person name="Lofgren L.A."/>
            <person name="Nguyen N.H."/>
            <person name="Vilgalys R."/>
            <person name="Ruytinx J."/>
            <person name="Liao H.L."/>
            <person name="Branco S."/>
            <person name="Kuo A."/>
            <person name="LaButti K."/>
            <person name="Lipzen A."/>
            <person name="Andreopoulos W."/>
            <person name="Pangilinan J."/>
            <person name="Riley R."/>
            <person name="Hundley H."/>
            <person name="Na H."/>
            <person name="Barry K."/>
            <person name="Grigoriev I.V."/>
            <person name="Stajich J.E."/>
            <person name="Kennedy P.G."/>
        </authorList>
    </citation>
    <scope>NUCLEOTIDE SEQUENCE</scope>
    <source>
        <strain evidence="2">FC203</strain>
    </source>
</reference>
<gene>
    <name evidence="2" type="ORF">F5891DRAFT_906858</name>
</gene>
<dbReference type="InterPro" id="IPR054722">
    <property type="entry name" value="PolX-like_BBD"/>
</dbReference>
<feature type="non-terminal residue" evidence="2">
    <location>
        <position position="1"/>
    </location>
</feature>
<proteinExistence type="predicted"/>
<feature type="non-terminal residue" evidence="2">
    <location>
        <position position="79"/>
    </location>
</feature>